<keyword evidence="3" id="KW-1185">Reference proteome</keyword>
<feature type="chain" id="PRO_5047152890" description="Spore-associated protein" evidence="1">
    <location>
        <begin position="20"/>
        <end position="158"/>
    </location>
</feature>
<dbReference type="Proteomes" id="UP000827138">
    <property type="component" value="Chromosome"/>
</dbReference>
<protein>
    <recommendedName>
        <fullName evidence="4">Spore-associated protein</fullName>
    </recommendedName>
</protein>
<reference evidence="2 3" key="1">
    <citation type="submission" date="2021-08" db="EMBL/GenBank/DDBJ databases">
        <authorList>
            <person name="Ping M."/>
        </authorList>
    </citation>
    <scope>NUCLEOTIDE SEQUENCE [LARGE SCALE GENOMIC DNA]</scope>
    <source>
        <strain evidence="2 3">MG28</strain>
    </source>
</reference>
<dbReference type="EMBL" id="CP080647">
    <property type="protein sequence ID" value="QYX76087.1"/>
    <property type="molecule type" value="Genomic_DNA"/>
</dbReference>
<evidence type="ECO:0000313" key="2">
    <source>
        <dbReference type="EMBL" id="QYX76087.1"/>
    </source>
</evidence>
<proteinExistence type="predicted"/>
<sequence>MTKYGAVLAAGTVTLAALAGTLASAPTAAAATSSSCGATYGYVGKHALTKVSGRSGPRTGGYVYVYYSTATKKNCAITKPVAQLRGNAWGLGVGLHSPTYKDGESDGYARGQVYTRWAGPVYVRSPHACINLVGDLNTGAPGHLRAHYEVSKKDVHCD</sequence>
<evidence type="ECO:0008006" key="4">
    <source>
        <dbReference type="Google" id="ProtNLM"/>
    </source>
</evidence>
<name>A0ABX8XKF1_9ACTN</name>
<keyword evidence="1" id="KW-0732">Signal</keyword>
<feature type="signal peptide" evidence="1">
    <location>
        <begin position="1"/>
        <end position="19"/>
    </location>
</feature>
<accession>A0ABX8XKF1</accession>
<gene>
    <name evidence="2" type="ORF">K1J60_05835</name>
</gene>
<evidence type="ECO:0000313" key="3">
    <source>
        <dbReference type="Proteomes" id="UP000827138"/>
    </source>
</evidence>
<dbReference type="RefSeq" id="WP_220645223.1">
    <property type="nucleotide sequence ID" value="NZ_CP080647.1"/>
</dbReference>
<organism evidence="2 3">
    <name type="scientific">Streptomyces akebiae</name>
    <dbReference type="NCBI Taxonomy" id="2865673"/>
    <lineage>
        <taxon>Bacteria</taxon>
        <taxon>Bacillati</taxon>
        <taxon>Actinomycetota</taxon>
        <taxon>Actinomycetes</taxon>
        <taxon>Kitasatosporales</taxon>
        <taxon>Streptomycetaceae</taxon>
        <taxon>Streptomyces</taxon>
    </lineage>
</organism>
<evidence type="ECO:0000256" key="1">
    <source>
        <dbReference type="SAM" id="SignalP"/>
    </source>
</evidence>